<dbReference type="Proteomes" id="UP001205740">
    <property type="component" value="Unassembled WGS sequence"/>
</dbReference>
<dbReference type="EMBL" id="JAMTCG010000002">
    <property type="protein sequence ID" value="MCP2160038.1"/>
    <property type="molecule type" value="Genomic_DNA"/>
</dbReference>
<dbReference type="Gene3D" id="1.10.357.10">
    <property type="entry name" value="Tetracycline Repressor, domain 2"/>
    <property type="match status" value="1"/>
</dbReference>
<evidence type="ECO:0000256" key="5">
    <source>
        <dbReference type="SAM" id="MobiDB-lite"/>
    </source>
</evidence>
<evidence type="ECO:0000313" key="8">
    <source>
        <dbReference type="Proteomes" id="UP001205740"/>
    </source>
</evidence>
<keyword evidence="1" id="KW-0805">Transcription regulation</keyword>
<keyword evidence="8" id="KW-1185">Reference proteome</keyword>
<feature type="region of interest" description="Disordered" evidence="5">
    <location>
        <begin position="1"/>
        <end position="20"/>
    </location>
</feature>
<feature type="DNA-binding region" description="H-T-H motif" evidence="4">
    <location>
        <begin position="42"/>
        <end position="61"/>
    </location>
</feature>
<proteinExistence type="predicted"/>
<dbReference type="PANTHER" id="PTHR47506">
    <property type="entry name" value="TRANSCRIPTIONAL REGULATORY PROTEIN"/>
    <property type="match status" value="1"/>
</dbReference>
<evidence type="ECO:0000256" key="2">
    <source>
        <dbReference type="ARBA" id="ARBA00023125"/>
    </source>
</evidence>
<evidence type="ECO:0000313" key="7">
    <source>
        <dbReference type="EMBL" id="MCP2160038.1"/>
    </source>
</evidence>
<evidence type="ECO:0000256" key="1">
    <source>
        <dbReference type="ARBA" id="ARBA00023015"/>
    </source>
</evidence>
<dbReference type="SUPFAM" id="SSF46689">
    <property type="entry name" value="Homeodomain-like"/>
    <property type="match status" value="1"/>
</dbReference>
<dbReference type="RefSeq" id="WP_253653623.1">
    <property type="nucleotide sequence ID" value="NZ_BAAAOE010000001.1"/>
</dbReference>
<feature type="compositionally biased region" description="Polar residues" evidence="5">
    <location>
        <begin position="1"/>
        <end position="13"/>
    </location>
</feature>
<dbReference type="InterPro" id="IPR001647">
    <property type="entry name" value="HTH_TetR"/>
</dbReference>
<gene>
    <name evidence="7" type="ORF">LX12_001217</name>
</gene>
<accession>A0ABT1H0I2</accession>
<dbReference type="InterPro" id="IPR011075">
    <property type="entry name" value="TetR_C"/>
</dbReference>
<dbReference type="PROSITE" id="PS50977">
    <property type="entry name" value="HTH_TETR_2"/>
    <property type="match status" value="1"/>
</dbReference>
<dbReference type="Pfam" id="PF16925">
    <property type="entry name" value="TetR_C_13"/>
    <property type="match status" value="1"/>
</dbReference>
<keyword evidence="2 4" id="KW-0238">DNA-binding</keyword>
<evidence type="ECO:0000256" key="4">
    <source>
        <dbReference type="PROSITE-ProRule" id="PRU00335"/>
    </source>
</evidence>
<dbReference type="PANTHER" id="PTHR47506:SF1">
    <property type="entry name" value="HTH-TYPE TRANSCRIPTIONAL REGULATOR YJDC"/>
    <property type="match status" value="1"/>
</dbReference>
<comment type="caution">
    <text evidence="7">The sequence shown here is derived from an EMBL/GenBank/DDBJ whole genome shotgun (WGS) entry which is preliminary data.</text>
</comment>
<reference evidence="7 8" key="1">
    <citation type="submission" date="2022-06" db="EMBL/GenBank/DDBJ databases">
        <title>Genomic Encyclopedia of Archaeal and Bacterial Type Strains, Phase II (KMG-II): from individual species to whole genera.</title>
        <authorList>
            <person name="Goeker M."/>
        </authorList>
    </citation>
    <scope>NUCLEOTIDE SEQUENCE [LARGE SCALE GENOMIC DNA]</scope>
    <source>
        <strain evidence="7 8">DSM 45037</strain>
    </source>
</reference>
<organism evidence="7 8">
    <name type="scientific">Williamsia serinedens</name>
    <dbReference type="NCBI Taxonomy" id="391736"/>
    <lineage>
        <taxon>Bacteria</taxon>
        <taxon>Bacillati</taxon>
        <taxon>Actinomycetota</taxon>
        <taxon>Actinomycetes</taxon>
        <taxon>Mycobacteriales</taxon>
        <taxon>Nocardiaceae</taxon>
        <taxon>Williamsia</taxon>
    </lineage>
</organism>
<dbReference type="SUPFAM" id="SSF48498">
    <property type="entry name" value="Tetracyclin repressor-like, C-terminal domain"/>
    <property type="match status" value="1"/>
</dbReference>
<feature type="domain" description="HTH tetR-type" evidence="6">
    <location>
        <begin position="19"/>
        <end position="79"/>
    </location>
</feature>
<evidence type="ECO:0000259" key="6">
    <source>
        <dbReference type="PROSITE" id="PS50977"/>
    </source>
</evidence>
<evidence type="ECO:0000256" key="3">
    <source>
        <dbReference type="ARBA" id="ARBA00023163"/>
    </source>
</evidence>
<name>A0ABT1H0I2_9NOCA</name>
<protein>
    <submittedName>
        <fullName evidence="7">Transcriptional regulator, TetR family</fullName>
    </submittedName>
</protein>
<dbReference type="Pfam" id="PF00440">
    <property type="entry name" value="TetR_N"/>
    <property type="match status" value="1"/>
</dbReference>
<keyword evidence="3" id="KW-0804">Transcription</keyword>
<dbReference type="InterPro" id="IPR036271">
    <property type="entry name" value="Tet_transcr_reg_TetR-rel_C_sf"/>
</dbReference>
<sequence>MSTDSLRTSTGRPLTSRGRQTRERIVTAAAALMLDIGVSGTTMEDVRDRAGVSSSQIYHYFSDKDELVRAVIAHQDETIVGTHEEVFAHLDSLDGLRRWCDGIVDYQRLGGCSGGCPLGSLGAQVAETDPDARAAVARALARWERAIRRGYDAMRDRGVFEDSVDTASLAVATLAALQGGLLMAQVQRDTAPLRASLDAVVHRAELLATR</sequence>
<dbReference type="InterPro" id="IPR009057">
    <property type="entry name" value="Homeodomain-like_sf"/>
</dbReference>
<dbReference type="PRINTS" id="PR00455">
    <property type="entry name" value="HTHTETR"/>
</dbReference>